<evidence type="ECO:0000313" key="3">
    <source>
        <dbReference type="EMBL" id="CAF0742235.1"/>
    </source>
</evidence>
<feature type="compositionally biased region" description="Basic and acidic residues" evidence="1">
    <location>
        <begin position="129"/>
        <end position="149"/>
    </location>
</feature>
<dbReference type="Proteomes" id="UP000677228">
    <property type="component" value="Unassembled WGS sequence"/>
</dbReference>
<gene>
    <name evidence="3" type="ORF">GPM918_LOCUS336</name>
    <name evidence="4" type="ORF">OVA965_LOCUS4904</name>
    <name evidence="5" type="ORF">SRO942_LOCUS337</name>
    <name evidence="6" type="ORF">TMI583_LOCUS4902</name>
</gene>
<dbReference type="AlphaFoldDB" id="A0A813NXP4"/>
<dbReference type="Proteomes" id="UP000682733">
    <property type="component" value="Unassembled WGS sequence"/>
</dbReference>
<dbReference type="EMBL" id="CAJNOK010001328">
    <property type="protein sequence ID" value="CAF0806069.1"/>
    <property type="molecule type" value="Genomic_DNA"/>
</dbReference>
<dbReference type="Proteomes" id="UP000681722">
    <property type="component" value="Unassembled WGS sequence"/>
</dbReference>
<dbReference type="EMBL" id="CAJOBC010000023">
    <property type="protein sequence ID" value="CAF3520676.1"/>
    <property type="molecule type" value="Genomic_DNA"/>
</dbReference>
<evidence type="ECO:0000256" key="2">
    <source>
        <dbReference type="SAM" id="Phobius"/>
    </source>
</evidence>
<organism evidence="3 7">
    <name type="scientific">Didymodactylos carnosus</name>
    <dbReference type="NCBI Taxonomy" id="1234261"/>
    <lineage>
        <taxon>Eukaryota</taxon>
        <taxon>Metazoa</taxon>
        <taxon>Spiralia</taxon>
        <taxon>Gnathifera</taxon>
        <taxon>Rotifera</taxon>
        <taxon>Eurotatoria</taxon>
        <taxon>Bdelloidea</taxon>
        <taxon>Philodinida</taxon>
        <taxon>Philodinidae</taxon>
        <taxon>Didymodactylos</taxon>
    </lineage>
</organism>
<keyword evidence="2" id="KW-0472">Membrane</keyword>
<feature type="transmembrane region" description="Helical" evidence="2">
    <location>
        <begin position="6"/>
        <end position="29"/>
    </location>
</feature>
<proteinExistence type="predicted"/>
<evidence type="ECO:0000313" key="7">
    <source>
        <dbReference type="Proteomes" id="UP000663829"/>
    </source>
</evidence>
<dbReference type="OrthoDB" id="10057243at2759"/>
<reference evidence="3" key="1">
    <citation type="submission" date="2021-02" db="EMBL/GenBank/DDBJ databases">
        <authorList>
            <person name="Nowell W R."/>
        </authorList>
    </citation>
    <scope>NUCLEOTIDE SEQUENCE</scope>
</reference>
<evidence type="ECO:0000313" key="6">
    <source>
        <dbReference type="EMBL" id="CAF3589742.1"/>
    </source>
</evidence>
<keyword evidence="2" id="KW-0812">Transmembrane</keyword>
<feature type="region of interest" description="Disordered" evidence="1">
    <location>
        <begin position="126"/>
        <end position="149"/>
    </location>
</feature>
<keyword evidence="7" id="KW-1185">Reference proteome</keyword>
<evidence type="ECO:0000256" key="1">
    <source>
        <dbReference type="SAM" id="MobiDB-lite"/>
    </source>
</evidence>
<evidence type="ECO:0000313" key="4">
    <source>
        <dbReference type="EMBL" id="CAF0806069.1"/>
    </source>
</evidence>
<name>A0A813NXP4_9BILA</name>
<dbReference type="EMBL" id="CAJNOQ010000023">
    <property type="protein sequence ID" value="CAF0742235.1"/>
    <property type="molecule type" value="Genomic_DNA"/>
</dbReference>
<keyword evidence="2" id="KW-1133">Transmembrane helix</keyword>
<evidence type="ECO:0000313" key="5">
    <source>
        <dbReference type="EMBL" id="CAF3520676.1"/>
    </source>
</evidence>
<dbReference type="Proteomes" id="UP000663829">
    <property type="component" value="Unassembled WGS sequence"/>
</dbReference>
<dbReference type="EMBL" id="CAJOBA010001328">
    <property type="protein sequence ID" value="CAF3589742.1"/>
    <property type="molecule type" value="Genomic_DNA"/>
</dbReference>
<protein>
    <submittedName>
        <fullName evidence="3">Uncharacterized protein</fullName>
    </submittedName>
</protein>
<comment type="caution">
    <text evidence="3">The sequence shown here is derived from an EMBL/GenBank/DDBJ whole genome shotgun (WGS) entry which is preliminary data.</text>
</comment>
<sequence length="149" mass="17197">MEWYLGLGIFILVLLAIALGILLACFFFGQHCTFSIQKRTPNIELTQIQQEQELKRQKQFGSKVRQAFSSTKSKKSKQAPLKPVENVETVEFSFKMGKNDDDQVNDTGMPALTTVQQVNEPIMIPKHLTPKELEGRRKRREEIKKKYNL</sequence>
<accession>A0A813NXP4</accession>